<dbReference type="AlphaFoldDB" id="A0A2N0Z3D0"/>
<name>A0A2N0Z3D0_9BACI</name>
<protein>
    <recommendedName>
        <fullName evidence="2">Cytokinin riboside 5'-monophosphate phosphoribohydrolase</fullName>
        <ecNumber evidence="2">3.2.2.n1</ecNumber>
    </recommendedName>
</protein>
<sequence length="193" mass="21171">MKRIAVFCGSSNGASPMYIEEAKSLGKEMAKREIELVYGGSCVGLMGAVADAVLENGGKAIGVLPDFLAEKEIAHKQLSELIVVKTMHERKAKMAELADGFITLPGGAGTMEEFFEIFTWGQLGLHQKPCGILNINNYYEPLIRLIHHMADAAFLQEKFRDMALVDATSAGLLNQFNTYKAPTVKVFLNEQQT</sequence>
<dbReference type="GO" id="GO:0009691">
    <property type="term" value="P:cytokinin biosynthetic process"/>
    <property type="evidence" value="ECO:0007669"/>
    <property type="project" value="UniProtKB-UniRule"/>
</dbReference>
<evidence type="ECO:0000313" key="4">
    <source>
        <dbReference type="Proteomes" id="UP000233375"/>
    </source>
</evidence>
<dbReference type="InterPro" id="IPR005269">
    <property type="entry name" value="LOG"/>
</dbReference>
<evidence type="ECO:0000313" key="3">
    <source>
        <dbReference type="EMBL" id="PKG23996.1"/>
    </source>
</evidence>
<dbReference type="GO" id="GO:0005829">
    <property type="term" value="C:cytosol"/>
    <property type="evidence" value="ECO:0007669"/>
    <property type="project" value="TreeGrafter"/>
</dbReference>
<reference evidence="3 4" key="1">
    <citation type="journal article" date="2003" name="Int. J. Syst. Evol. Microbiol.">
        <title>Bacillus nealsonii sp. nov., isolated from a spacecraft-assembly facility, whose spores are gamma-radiation resistant.</title>
        <authorList>
            <person name="Venkateswaran K."/>
            <person name="Kempf M."/>
            <person name="Chen F."/>
            <person name="Satomi M."/>
            <person name="Nicholson W."/>
            <person name="Kern R."/>
        </authorList>
    </citation>
    <scope>NUCLEOTIDE SEQUENCE [LARGE SCALE GENOMIC DNA]</scope>
    <source>
        <strain evidence="3 4">FO-92</strain>
    </source>
</reference>
<dbReference type="Pfam" id="PF03641">
    <property type="entry name" value="Lysine_decarbox"/>
    <property type="match status" value="1"/>
</dbReference>
<dbReference type="SUPFAM" id="SSF102405">
    <property type="entry name" value="MCP/YpsA-like"/>
    <property type="match status" value="1"/>
</dbReference>
<evidence type="ECO:0000256" key="1">
    <source>
        <dbReference type="ARBA" id="ARBA00006763"/>
    </source>
</evidence>
<organism evidence="3 4">
    <name type="scientific">Niallia nealsonii</name>
    <dbReference type="NCBI Taxonomy" id="115979"/>
    <lineage>
        <taxon>Bacteria</taxon>
        <taxon>Bacillati</taxon>
        <taxon>Bacillota</taxon>
        <taxon>Bacilli</taxon>
        <taxon>Bacillales</taxon>
        <taxon>Bacillaceae</taxon>
        <taxon>Niallia</taxon>
    </lineage>
</organism>
<dbReference type="GO" id="GO:0016799">
    <property type="term" value="F:hydrolase activity, hydrolyzing N-glycosyl compounds"/>
    <property type="evidence" value="ECO:0007669"/>
    <property type="project" value="TreeGrafter"/>
</dbReference>
<dbReference type="RefSeq" id="WP_101176959.1">
    <property type="nucleotide sequence ID" value="NZ_PISE01000017.1"/>
</dbReference>
<dbReference type="EC" id="3.2.2.n1" evidence="2"/>
<dbReference type="PANTHER" id="PTHR31223:SF70">
    <property type="entry name" value="LOG FAMILY PROTEIN YJL055W"/>
    <property type="match status" value="1"/>
</dbReference>
<keyword evidence="2" id="KW-0378">Hydrolase</keyword>
<dbReference type="NCBIfam" id="TIGR00730">
    <property type="entry name" value="Rossman fold protein, TIGR00730 family"/>
    <property type="match status" value="1"/>
</dbReference>
<dbReference type="InterPro" id="IPR031100">
    <property type="entry name" value="LOG_fam"/>
</dbReference>
<dbReference type="Gene3D" id="3.40.50.450">
    <property type="match status" value="1"/>
</dbReference>
<keyword evidence="4" id="KW-1185">Reference proteome</keyword>
<dbReference type="OrthoDB" id="9801098at2"/>
<proteinExistence type="inferred from homology"/>
<dbReference type="PANTHER" id="PTHR31223">
    <property type="entry name" value="LOG FAMILY PROTEIN YJL055W"/>
    <property type="match status" value="1"/>
</dbReference>
<keyword evidence="2" id="KW-0203">Cytokinin biosynthesis</keyword>
<comment type="similarity">
    <text evidence="1 2">Belongs to the LOG family.</text>
</comment>
<dbReference type="Proteomes" id="UP000233375">
    <property type="component" value="Unassembled WGS sequence"/>
</dbReference>
<dbReference type="EMBL" id="PISE01000017">
    <property type="protein sequence ID" value="PKG23996.1"/>
    <property type="molecule type" value="Genomic_DNA"/>
</dbReference>
<evidence type="ECO:0000256" key="2">
    <source>
        <dbReference type="RuleBase" id="RU363015"/>
    </source>
</evidence>
<accession>A0A2N0Z3D0</accession>
<gene>
    <name evidence="3" type="ORF">CWS01_09530</name>
</gene>
<comment type="caution">
    <text evidence="3">The sequence shown here is derived from an EMBL/GenBank/DDBJ whole genome shotgun (WGS) entry which is preliminary data.</text>
</comment>